<reference evidence="8 9" key="1">
    <citation type="submission" date="2023-07" db="EMBL/GenBank/DDBJ databases">
        <title>Closed genome sequence of Methanosarcinaceae archaeon Am2.</title>
        <authorList>
            <person name="Poehlein A."/>
            <person name="Protasov E."/>
            <person name="Platt K."/>
            <person name="Reeh H."/>
            <person name="Daniel R."/>
            <person name="Brune A."/>
        </authorList>
    </citation>
    <scope>NUCLEOTIDE SEQUENCE [LARGE SCALE GENOMIC DNA]</scope>
    <source>
        <strain evidence="8 9">Am2</strain>
    </source>
</reference>
<dbReference type="EMBL" id="CP131061">
    <property type="protein sequence ID" value="WNY27446.1"/>
    <property type="molecule type" value="Genomic_DNA"/>
</dbReference>
<dbReference type="GO" id="GO:0043115">
    <property type="term" value="F:precorrin-2 dehydrogenase activity"/>
    <property type="evidence" value="ECO:0007669"/>
    <property type="project" value="UniProtKB-EC"/>
</dbReference>
<comment type="pathway">
    <text evidence="1">Porphyrin-containing compound metabolism; siroheme biosynthesis; sirohydrochlorin from precorrin-2: step 1/1.</text>
</comment>
<comment type="catalytic activity">
    <reaction evidence="6">
        <text>precorrin-2 + NAD(+) = sirohydrochlorin + NADH + 2 H(+)</text>
        <dbReference type="Rhea" id="RHEA:15613"/>
        <dbReference type="ChEBI" id="CHEBI:15378"/>
        <dbReference type="ChEBI" id="CHEBI:57540"/>
        <dbReference type="ChEBI" id="CHEBI:57945"/>
        <dbReference type="ChEBI" id="CHEBI:58351"/>
        <dbReference type="ChEBI" id="CHEBI:58827"/>
        <dbReference type="EC" id="1.3.1.76"/>
    </reaction>
</comment>
<dbReference type="InterPro" id="IPR006367">
    <property type="entry name" value="Sirohaem_synthase_N"/>
</dbReference>
<keyword evidence="9" id="KW-1185">Reference proteome</keyword>
<evidence type="ECO:0000256" key="1">
    <source>
        <dbReference type="ARBA" id="ARBA00005010"/>
    </source>
</evidence>
<keyword evidence="4" id="KW-0520">NAD</keyword>
<dbReference type="Proteomes" id="UP001304970">
    <property type="component" value="Chromosome"/>
</dbReference>
<evidence type="ECO:0000256" key="3">
    <source>
        <dbReference type="ARBA" id="ARBA00023002"/>
    </source>
</evidence>
<dbReference type="SUPFAM" id="SSF75615">
    <property type="entry name" value="Siroheme synthase middle domains-like"/>
    <property type="match status" value="1"/>
</dbReference>
<evidence type="ECO:0000256" key="6">
    <source>
        <dbReference type="ARBA" id="ARBA00047561"/>
    </source>
</evidence>
<dbReference type="NCBIfam" id="TIGR01470">
    <property type="entry name" value="cysG_Nterm"/>
    <property type="match status" value="1"/>
</dbReference>
<dbReference type="PANTHER" id="PTHR35330">
    <property type="entry name" value="SIROHEME BIOSYNTHESIS PROTEIN MET8"/>
    <property type="match status" value="1"/>
</dbReference>
<name>A0AA96V7V3_9EURY</name>
<sequence>MNENMNEYKEISNPYLPLFIDFSEKPVLIFGGGTVGERKALRFMKSAPVTVVSLRFTDLLLKNAQSGQIQILEKDISKMSDADLKTLMKGVFLVVAATPSNALNDRISKIAKSTGILVNHAGGADAVVIPSLIEKNGLSIAISSGGESPAVTKYVRIQIEKTIGSDFEKMILIQNEMREELKKTIPDQKKRQAVLWEIMDSDEIWELLKSDSDADFEKAKKKAYEIVKNV</sequence>
<organism evidence="8 9">
    <name type="scientific">Methanolapillus ohkumae</name>
    <dbReference type="NCBI Taxonomy" id="3028298"/>
    <lineage>
        <taxon>Archaea</taxon>
        <taxon>Methanobacteriati</taxon>
        <taxon>Methanobacteriota</taxon>
        <taxon>Stenosarchaea group</taxon>
        <taxon>Methanomicrobia</taxon>
        <taxon>Methanosarcinales</taxon>
        <taxon>Methanosarcinaceae</taxon>
        <taxon>Methanolapillus</taxon>
    </lineage>
</organism>
<dbReference type="GeneID" id="89228670"/>
<evidence type="ECO:0000256" key="5">
    <source>
        <dbReference type="ARBA" id="ARBA00023244"/>
    </source>
</evidence>
<evidence type="ECO:0000259" key="7">
    <source>
        <dbReference type="Pfam" id="PF14824"/>
    </source>
</evidence>
<dbReference type="Pfam" id="PF13241">
    <property type="entry name" value="NAD_binding_7"/>
    <property type="match status" value="1"/>
</dbReference>
<dbReference type="GO" id="GO:0019354">
    <property type="term" value="P:siroheme biosynthetic process"/>
    <property type="evidence" value="ECO:0007669"/>
    <property type="project" value="InterPro"/>
</dbReference>
<keyword evidence="3" id="KW-0560">Oxidoreductase</keyword>
<dbReference type="InterPro" id="IPR036291">
    <property type="entry name" value="NAD(P)-bd_dom_sf"/>
</dbReference>
<gene>
    <name evidence="8" type="primary">cysG</name>
    <name evidence="8" type="ORF">MsAm2_12430</name>
</gene>
<evidence type="ECO:0000256" key="4">
    <source>
        <dbReference type="ARBA" id="ARBA00023027"/>
    </source>
</evidence>
<dbReference type="GO" id="GO:0004325">
    <property type="term" value="F:ferrochelatase activity"/>
    <property type="evidence" value="ECO:0007669"/>
    <property type="project" value="InterPro"/>
</dbReference>
<evidence type="ECO:0000313" key="8">
    <source>
        <dbReference type="EMBL" id="WNY27446.1"/>
    </source>
</evidence>
<feature type="domain" description="Siroheme synthase central" evidence="7">
    <location>
        <begin position="137"/>
        <end position="161"/>
    </location>
</feature>
<dbReference type="PANTHER" id="PTHR35330:SF1">
    <property type="entry name" value="SIROHEME BIOSYNTHESIS PROTEIN MET8"/>
    <property type="match status" value="1"/>
</dbReference>
<dbReference type="Gene3D" id="1.10.8.610">
    <property type="entry name" value="SirC, precorrin-2 dehydrogenase, C-terminal helical domain-like"/>
    <property type="match status" value="1"/>
</dbReference>
<protein>
    <recommendedName>
        <fullName evidence="2">precorrin-2 dehydrogenase</fullName>
        <ecNumber evidence="2">1.3.1.76</ecNumber>
    </recommendedName>
</protein>
<dbReference type="Gene3D" id="3.40.50.720">
    <property type="entry name" value="NAD(P)-binding Rossmann-like Domain"/>
    <property type="match status" value="1"/>
</dbReference>
<keyword evidence="5" id="KW-0627">Porphyrin biosynthesis</keyword>
<dbReference type="InterPro" id="IPR028281">
    <property type="entry name" value="Sirohaem_synthase_central"/>
</dbReference>
<dbReference type="RefSeq" id="WP_338097423.1">
    <property type="nucleotide sequence ID" value="NZ_CP131061.1"/>
</dbReference>
<proteinExistence type="predicted"/>
<evidence type="ECO:0000313" key="9">
    <source>
        <dbReference type="Proteomes" id="UP001304970"/>
    </source>
</evidence>
<dbReference type="SUPFAM" id="SSF51735">
    <property type="entry name" value="NAD(P)-binding Rossmann-fold domains"/>
    <property type="match status" value="1"/>
</dbReference>
<dbReference type="EC" id="1.3.1.76" evidence="2"/>
<dbReference type="InterPro" id="IPR042518">
    <property type="entry name" value="SirC_C"/>
</dbReference>
<dbReference type="Pfam" id="PF14824">
    <property type="entry name" value="Sirohm_synth_M"/>
    <property type="match status" value="1"/>
</dbReference>
<dbReference type="InterPro" id="IPR028161">
    <property type="entry name" value="Met8-like"/>
</dbReference>
<accession>A0AA96V7V3</accession>
<evidence type="ECO:0000256" key="2">
    <source>
        <dbReference type="ARBA" id="ARBA00012400"/>
    </source>
</evidence>
<dbReference type="AlphaFoldDB" id="A0AA96V7V3"/>